<dbReference type="AlphaFoldDB" id="A0A399EI07"/>
<evidence type="ECO:0000313" key="3">
    <source>
        <dbReference type="EMBL" id="RIH83745.1"/>
    </source>
</evidence>
<keyword evidence="1" id="KW-0175">Coiled coil</keyword>
<feature type="transmembrane region" description="Helical" evidence="2">
    <location>
        <begin position="380"/>
        <end position="398"/>
    </location>
</feature>
<name>A0A399EI07_9DEIN</name>
<proteinExistence type="predicted"/>
<feature type="transmembrane region" description="Helical" evidence="2">
    <location>
        <begin position="410"/>
        <end position="428"/>
    </location>
</feature>
<reference evidence="3 4" key="1">
    <citation type="submission" date="2018-08" db="EMBL/GenBank/DDBJ databases">
        <title>Meiothermus luteus KCTC 52599 genome sequencing project.</title>
        <authorList>
            <person name="Da Costa M.S."/>
            <person name="Albuquerque L."/>
            <person name="Raposo P."/>
            <person name="Froufe H.J.C."/>
            <person name="Barroso C.S."/>
            <person name="Egas C."/>
        </authorList>
    </citation>
    <scope>NUCLEOTIDE SEQUENCE [LARGE SCALE GENOMIC DNA]</scope>
    <source>
        <strain evidence="3 4">KCTC 52599</strain>
    </source>
</reference>
<keyword evidence="4" id="KW-1185">Reference proteome</keyword>
<dbReference type="InterPro" id="IPR021830">
    <property type="entry name" value="DUF3422"/>
</dbReference>
<evidence type="ECO:0008006" key="5">
    <source>
        <dbReference type="Google" id="ProtNLM"/>
    </source>
</evidence>
<accession>A0A399EI07</accession>
<sequence>MVRPIEAYREAGVLPPDDPLRLQLHNELHARPTPHIRLPALVLQVAVRHEGVSREVELEHLRRLSGLGELELDQLAGTYLRLRLPGGSLRWERHTEFSTYTLVQGMPSLEPSPEVNLLEHLILDPAWLRGIPGRTLSAMKLIMLHGAVEEALEVARPWFGGGPVVASVMGRGGHSCAVTDFRLRPNGFERIVVVAPPGTSETRAGRIASRLLEIEAYRMMALLGFPVARALRPMLLESEQALAQITARIRDANQADAELLDELEALAARIEHAIAEHSYRFSATAAYHALVKARLAELRETPIPGTQTIGEFLQRRFSPAMATVESTAARLAALSQRIERAGALLRTRVDIALETQNQELLNKLRRGQELQYQLQRTVEGLSVAAISYYVVGLLYYLFKAGKEAGLPLSPELAAGLAIPAVVLGVWWLTRKIYHRLSQGEGRGK</sequence>
<keyword evidence="2" id="KW-0472">Membrane</keyword>
<gene>
    <name evidence="3" type="ORF">Mlute_02111</name>
</gene>
<keyword evidence="2" id="KW-1133">Transmembrane helix</keyword>
<evidence type="ECO:0000256" key="1">
    <source>
        <dbReference type="SAM" id="Coils"/>
    </source>
</evidence>
<dbReference type="Pfam" id="PF11902">
    <property type="entry name" value="DUF3422"/>
    <property type="match status" value="1"/>
</dbReference>
<protein>
    <recommendedName>
        <fullName evidence="5">Membrane-anchored protein</fullName>
    </recommendedName>
</protein>
<evidence type="ECO:0000313" key="4">
    <source>
        <dbReference type="Proteomes" id="UP000265800"/>
    </source>
</evidence>
<dbReference type="Proteomes" id="UP000265800">
    <property type="component" value="Unassembled WGS sequence"/>
</dbReference>
<dbReference type="EMBL" id="QWKZ01000074">
    <property type="protein sequence ID" value="RIH83745.1"/>
    <property type="molecule type" value="Genomic_DNA"/>
</dbReference>
<comment type="caution">
    <text evidence="3">The sequence shown here is derived from an EMBL/GenBank/DDBJ whole genome shotgun (WGS) entry which is preliminary data.</text>
</comment>
<keyword evidence="2" id="KW-0812">Transmembrane</keyword>
<feature type="coiled-coil region" evidence="1">
    <location>
        <begin position="235"/>
        <end position="276"/>
    </location>
</feature>
<evidence type="ECO:0000256" key="2">
    <source>
        <dbReference type="SAM" id="Phobius"/>
    </source>
</evidence>
<dbReference type="OrthoDB" id="9767470at2"/>
<organism evidence="3 4">
    <name type="scientific">Meiothermus luteus</name>
    <dbReference type="NCBI Taxonomy" id="2026184"/>
    <lineage>
        <taxon>Bacteria</taxon>
        <taxon>Thermotogati</taxon>
        <taxon>Deinococcota</taxon>
        <taxon>Deinococci</taxon>
        <taxon>Thermales</taxon>
        <taxon>Thermaceae</taxon>
        <taxon>Meiothermus</taxon>
    </lineage>
</organism>
<dbReference type="RefSeq" id="WP_119360661.1">
    <property type="nucleotide sequence ID" value="NZ_QWKZ01000074.1"/>
</dbReference>